<feature type="region of interest" description="Disordered" evidence="1">
    <location>
        <begin position="426"/>
        <end position="445"/>
    </location>
</feature>
<evidence type="ECO:0000313" key="3">
    <source>
        <dbReference type="Proteomes" id="UP001605036"/>
    </source>
</evidence>
<keyword evidence="3" id="KW-1185">Reference proteome</keyword>
<feature type="region of interest" description="Disordered" evidence="1">
    <location>
        <begin position="1"/>
        <end position="218"/>
    </location>
</feature>
<evidence type="ECO:0000313" key="2">
    <source>
        <dbReference type="EMBL" id="KAL2649649.1"/>
    </source>
</evidence>
<feature type="compositionally biased region" description="Low complexity" evidence="1">
    <location>
        <begin position="101"/>
        <end position="114"/>
    </location>
</feature>
<protein>
    <submittedName>
        <fullName evidence="2">Uncharacterized protein</fullName>
    </submittedName>
</protein>
<feature type="region of interest" description="Disordered" evidence="1">
    <location>
        <begin position="709"/>
        <end position="740"/>
    </location>
</feature>
<dbReference type="EMBL" id="JBHFFA010000001">
    <property type="protein sequence ID" value="KAL2649649.1"/>
    <property type="molecule type" value="Genomic_DNA"/>
</dbReference>
<feature type="region of interest" description="Disordered" evidence="1">
    <location>
        <begin position="1244"/>
        <end position="1341"/>
    </location>
</feature>
<feature type="compositionally biased region" description="Basic and acidic residues" evidence="1">
    <location>
        <begin position="605"/>
        <end position="619"/>
    </location>
</feature>
<feature type="compositionally biased region" description="Polar residues" evidence="1">
    <location>
        <begin position="855"/>
        <end position="865"/>
    </location>
</feature>
<feature type="compositionally biased region" description="Low complexity" evidence="1">
    <location>
        <begin position="432"/>
        <end position="445"/>
    </location>
</feature>
<feature type="compositionally biased region" description="Polar residues" evidence="1">
    <location>
        <begin position="118"/>
        <end position="136"/>
    </location>
</feature>
<feature type="region of interest" description="Disordered" evidence="1">
    <location>
        <begin position="653"/>
        <end position="678"/>
    </location>
</feature>
<feature type="compositionally biased region" description="Basic and acidic residues" evidence="1">
    <location>
        <begin position="1282"/>
        <end position="1294"/>
    </location>
</feature>
<feature type="region of interest" description="Disordered" evidence="1">
    <location>
        <begin position="1029"/>
        <end position="1070"/>
    </location>
</feature>
<feature type="compositionally biased region" description="Polar residues" evidence="1">
    <location>
        <begin position="835"/>
        <end position="847"/>
    </location>
</feature>
<feature type="compositionally biased region" description="Low complexity" evidence="1">
    <location>
        <begin position="563"/>
        <end position="575"/>
    </location>
</feature>
<name>A0ABD1ZDY2_9MARC</name>
<organism evidence="2 3">
    <name type="scientific">Riccia fluitans</name>
    <dbReference type="NCBI Taxonomy" id="41844"/>
    <lineage>
        <taxon>Eukaryota</taxon>
        <taxon>Viridiplantae</taxon>
        <taxon>Streptophyta</taxon>
        <taxon>Embryophyta</taxon>
        <taxon>Marchantiophyta</taxon>
        <taxon>Marchantiopsida</taxon>
        <taxon>Marchantiidae</taxon>
        <taxon>Marchantiales</taxon>
        <taxon>Ricciaceae</taxon>
        <taxon>Riccia</taxon>
    </lineage>
</organism>
<feature type="region of interest" description="Disordered" evidence="1">
    <location>
        <begin position="934"/>
        <end position="962"/>
    </location>
</feature>
<dbReference type="InterPro" id="IPR045882">
    <property type="entry name" value="GPT1/2"/>
</dbReference>
<feature type="region of interest" description="Disordered" evidence="1">
    <location>
        <begin position="272"/>
        <end position="332"/>
    </location>
</feature>
<dbReference type="PANTHER" id="PTHR33737">
    <property type="entry name" value="OS05G0121800 PROTEIN"/>
    <property type="match status" value="1"/>
</dbReference>
<sequence length="1383" mass="147619">MLMRSPRDNVLSHGGREQSNMSTSELIDVSLEDDSLLPCTISPPEDRKLTSVLRLSPPDESVPKTPGAPQIPFPGSKESDNKVSVSTSKASAEENALLPDSALSSLGSNPSSAPRVTISATRSDSAKNPQNSTGNMAKSEEKLSSRAVLTPTRARAISWNNSKSGGGDREMEEEQPPKQVDGQENRSSQAENHSAVAPAPDKPARKPRSKRAMHSLRKSLAWDKAFSTDEGILDGDELPLFTKTPKKLPELPPLDLPEILALVSPAAKSAAVSITQKPSVETCDSVTPTVPNHGMTKNTDSLSESGEVEAPPTSGNEKVRISNDARPVNSQTLSSAITSPIHLKPLTAIPRPVPVTQVIEEAVEKGTKLRLPSLVVHAQNKVDKGYEAQARSQKEAEIVSKHRQENEHALPVKLQKDSQTLTRCRSTSALMKPPSTSTSISKKVSSVSKKVKDTLGRVLPGSMGGRSSANRKALAETAHADRLRPVTSTSQSSATGLKVPTSPGPSYMTRSKSARAALSGFVAEPNVQKTGVLAELSNKPSSSKASGKHPAVQKKSKGESIWGSLRGKSGSSSTRGSEHVPQSIAIPSPATLKKTGGTENATESSKPHDSESSHTDTSRDLSLQIGKPSGLRLPSPKIGFFDSGRTAINHEKPTAVVPDANSKAGLPPRPPLHHGSTSARFAQPTTVDPMLAAAVRCYLSSGIPAAPHVTRPTGKGARKGLVPSASAPASPRKDSEMLSPGTHRAVTGRYLTSRSNVTRIQIDASPGPEKVTSGAVRKLTLEPSDGKVETNAKEAPVKEITSSTLGLEDVPQSIARTPSSKCSKQPADEIVDSMNKVTDSPQPSLEQNTEERRTGSNAEISSEHTMGTDRRPTLDDAVKAALSGDSSVTVLASSPRVKSDNDCIHHLVQSLHDSPNSPSIQATFWDLQRSHLHSRENAGESDQQRLSNGTDPPGAENVSREDIGTSVEAESCPEGLDQVNEVKEVHHEKFISEFATSSSGRDHGRRKSIFGWQEDVLAGFSPPVVNAVRSSEQPAVSQQTDESVSPCLDESFHPGTPDELSTPRTKRGESLRNKERGQIMNGAIIDELRGESFKLETGRSNISQSSVSAEKKGECTSASKTLENESLQTCKLENLFDMNWSGAPVSDAARQASSGSREETGVRAPPAPKGPDSAEKSHLVNCGSLLLSESSRSDAGASSDGRSPLAVNRALLNTATDGSRLSITPPLKKERGLFALARSAVSRLTSAASGGLSPRNENSRAVDRDGPGSGSFRKSKKQKSNTKGDNHSQEDVRNLESASPSERNVEEELLMRRGGAVQHSPPNKTQPPPNPWSPVKKGQHPGPFDCTKKWAWSLNCCSARRRIAFFVHNRRRRKLTSVSRRIV</sequence>
<feature type="region of interest" description="Disordered" evidence="1">
    <location>
        <begin position="532"/>
        <end position="636"/>
    </location>
</feature>
<feature type="region of interest" description="Disordered" evidence="1">
    <location>
        <begin position="834"/>
        <end position="872"/>
    </location>
</feature>
<gene>
    <name evidence="2" type="ORF">R1flu_017777</name>
</gene>
<reference evidence="2 3" key="1">
    <citation type="submission" date="2024-09" db="EMBL/GenBank/DDBJ databases">
        <title>Chromosome-scale assembly of Riccia fluitans.</title>
        <authorList>
            <person name="Paukszto L."/>
            <person name="Sawicki J."/>
            <person name="Karawczyk K."/>
            <person name="Piernik-Szablinska J."/>
            <person name="Szczecinska M."/>
            <person name="Mazdziarz M."/>
        </authorList>
    </citation>
    <scope>NUCLEOTIDE SEQUENCE [LARGE SCALE GENOMIC DNA]</scope>
    <source>
        <strain evidence="2">Rf_01</strain>
        <tissue evidence="2">Aerial parts of the thallus</tissue>
    </source>
</reference>
<dbReference type="Proteomes" id="UP001605036">
    <property type="component" value="Unassembled WGS sequence"/>
</dbReference>
<feature type="compositionally biased region" description="Polar residues" evidence="1">
    <location>
        <begin position="486"/>
        <end position="495"/>
    </location>
</feature>
<feature type="compositionally biased region" description="Basic and acidic residues" evidence="1">
    <location>
        <begin position="1257"/>
        <end position="1266"/>
    </location>
</feature>
<feature type="compositionally biased region" description="Polar residues" evidence="1">
    <location>
        <begin position="1029"/>
        <end position="1043"/>
    </location>
</feature>
<dbReference type="PANTHER" id="PTHR33737:SF2">
    <property type="entry name" value="OS12G0102700 PROTEIN"/>
    <property type="match status" value="1"/>
</dbReference>
<feature type="compositionally biased region" description="Polar residues" evidence="1">
    <location>
        <begin position="1098"/>
        <end position="1108"/>
    </location>
</feature>
<accession>A0ABD1ZDY2</accession>
<feature type="compositionally biased region" description="Polar residues" evidence="1">
    <location>
        <begin position="272"/>
        <end position="304"/>
    </location>
</feature>
<feature type="compositionally biased region" description="Polar residues" evidence="1">
    <location>
        <begin position="940"/>
        <end position="950"/>
    </location>
</feature>
<comment type="caution">
    <text evidence="2">The sequence shown here is derived from an EMBL/GenBank/DDBJ whole genome shotgun (WGS) entry which is preliminary data.</text>
</comment>
<feature type="compositionally biased region" description="Basic residues" evidence="1">
    <location>
        <begin position="205"/>
        <end position="217"/>
    </location>
</feature>
<feature type="region of interest" description="Disordered" evidence="1">
    <location>
        <begin position="1145"/>
        <end position="1177"/>
    </location>
</feature>
<evidence type="ECO:0000256" key="1">
    <source>
        <dbReference type="SAM" id="MobiDB-lite"/>
    </source>
</evidence>
<feature type="region of interest" description="Disordered" evidence="1">
    <location>
        <begin position="456"/>
        <end position="514"/>
    </location>
</feature>
<proteinExistence type="predicted"/>
<feature type="region of interest" description="Disordered" evidence="1">
    <location>
        <begin position="1097"/>
        <end position="1118"/>
    </location>
</feature>